<dbReference type="SMART" id="SM00421">
    <property type="entry name" value="HTH_LUXR"/>
    <property type="match status" value="1"/>
</dbReference>
<keyword evidence="1" id="KW-0597">Phosphoprotein</keyword>
<proteinExistence type="predicted"/>
<dbReference type="CDD" id="cd17535">
    <property type="entry name" value="REC_NarL-like"/>
    <property type="match status" value="1"/>
</dbReference>
<dbReference type="SMART" id="SM00448">
    <property type="entry name" value="REC"/>
    <property type="match status" value="1"/>
</dbReference>
<feature type="domain" description="Response regulatory" evidence="7">
    <location>
        <begin position="6"/>
        <end position="122"/>
    </location>
</feature>
<dbReference type="EMBL" id="CP157484">
    <property type="protein sequence ID" value="XBO37974.1"/>
    <property type="molecule type" value="Genomic_DNA"/>
</dbReference>
<sequence>MTGQVRIVIADAHPLMREGLKATLERFPDMTVVAEAGDGYAAVLAAATHGPDVIILESTLPRLDGYETIVRLRAQNPHLRILVSLNASETFEIQELVQAGANGILARNTPASEFVTAIRALADGGAYFSNALVLSLLNRAERKGGGQVNMFGLTTRELEILRQIGSGFSNKDIARRLDLSVRTVETHRLNIRKKTNATRFKDLLEIARRLGPDRGAPVPTGAVDATLTMMM</sequence>
<comment type="caution">
    <text evidence="5">Lacks conserved residue(s) required for the propagation of feature annotation.</text>
</comment>
<dbReference type="PRINTS" id="PR00038">
    <property type="entry name" value="HTHLUXR"/>
</dbReference>
<organism evidence="8">
    <name type="scientific">Alsobacter sp. KACC 23698</name>
    <dbReference type="NCBI Taxonomy" id="3149229"/>
    <lineage>
        <taxon>Bacteria</taxon>
        <taxon>Pseudomonadati</taxon>
        <taxon>Pseudomonadota</taxon>
        <taxon>Alphaproteobacteria</taxon>
        <taxon>Hyphomicrobiales</taxon>
        <taxon>Alsobacteraceae</taxon>
        <taxon>Alsobacter</taxon>
    </lineage>
</organism>
<dbReference type="InterPro" id="IPR001789">
    <property type="entry name" value="Sig_transdc_resp-reg_receiver"/>
</dbReference>
<name>A0AAU7JD77_9HYPH</name>
<evidence type="ECO:0000256" key="2">
    <source>
        <dbReference type="ARBA" id="ARBA00023015"/>
    </source>
</evidence>
<dbReference type="InterPro" id="IPR011006">
    <property type="entry name" value="CheY-like_superfamily"/>
</dbReference>
<dbReference type="PROSITE" id="PS50110">
    <property type="entry name" value="RESPONSE_REGULATORY"/>
    <property type="match status" value="1"/>
</dbReference>
<dbReference type="GO" id="GO:0000160">
    <property type="term" value="P:phosphorelay signal transduction system"/>
    <property type="evidence" value="ECO:0007669"/>
    <property type="project" value="InterPro"/>
</dbReference>
<dbReference type="PANTHER" id="PTHR43214:SF41">
    <property type="entry name" value="NITRATE_NITRITE RESPONSE REGULATOR PROTEIN NARP"/>
    <property type="match status" value="1"/>
</dbReference>
<dbReference type="Pfam" id="PF00072">
    <property type="entry name" value="Response_reg"/>
    <property type="match status" value="1"/>
</dbReference>
<dbReference type="SUPFAM" id="SSF52172">
    <property type="entry name" value="CheY-like"/>
    <property type="match status" value="1"/>
</dbReference>
<evidence type="ECO:0000259" key="7">
    <source>
        <dbReference type="PROSITE" id="PS50110"/>
    </source>
</evidence>
<dbReference type="PANTHER" id="PTHR43214">
    <property type="entry name" value="TWO-COMPONENT RESPONSE REGULATOR"/>
    <property type="match status" value="1"/>
</dbReference>
<protein>
    <submittedName>
        <fullName evidence="8">Response regulator transcription factor</fullName>
    </submittedName>
</protein>
<accession>A0AAU7JD77</accession>
<dbReference type="RefSeq" id="WP_406854800.1">
    <property type="nucleotide sequence ID" value="NZ_CP157484.1"/>
</dbReference>
<evidence type="ECO:0000256" key="4">
    <source>
        <dbReference type="ARBA" id="ARBA00023163"/>
    </source>
</evidence>
<feature type="domain" description="HTH luxR-type" evidence="6">
    <location>
        <begin position="146"/>
        <end position="211"/>
    </location>
</feature>
<dbReference type="InterPro" id="IPR039420">
    <property type="entry name" value="WalR-like"/>
</dbReference>
<dbReference type="PROSITE" id="PS50043">
    <property type="entry name" value="HTH_LUXR_2"/>
    <property type="match status" value="1"/>
</dbReference>
<dbReference type="AlphaFoldDB" id="A0AAU7JD77"/>
<evidence type="ECO:0000256" key="5">
    <source>
        <dbReference type="PROSITE-ProRule" id="PRU00169"/>
    </source>
</evidence>
<evidence type="ECO:0000256" key="3">
    <source>
        <dbReference type="ARBA" id="ARBA00023125"/>
    </source>
</evidence>
<dbReference type="GO" id="GO:0006355">
    <property type="term" value="P:regulation of DNA-templated transcription"/>
    <property type="evidence" value="ECO:0007669"/>
    <property type="project" value="InterPro"/>
</dbReference>
<keyword evidence="4" id="KW-0804">Transcription</keyword>
<dbReference type="GO" id="GO:0003677">
    <property type="term" value="F:DNA binding"/>
    <property type="evidence" value="ECO:0007669"/>
    <property type="project" value="UniProtKB-KW"/>
</dbReference>
<keyword evidence="2" id="KW-0805">Transcription regulation</keyword>
<evidence type="ECO:0000256" key="1">
    <source>
        <dbReference type="ARBA" id="ARBA00022553"/>
    </source>
</evidence>
<dbReference type="SUPFAM" id="SSF46894">
    <property type="entry name" value="C-terminal effector domain of the bipartite response regulators"/>
    <property type="match status" value="1"/>
</dbReference>
<dbReference type="Pfam" id="PF00196">
    <property type="entry name" value="GerE"/>
    <property type="match status" value="1"/>
</dbReference>
<dbReference type="InterPro" id="IPR058245">
    <property type="entry name" value="NreC/VraR/RcsB-like_REC"/>
</dbReference>
<reference evidence="8" key="1">
    <citation type="submission" date="2024-05" db="EMBL/GenBank/DDBJ databases">
        <authorList>
            <person name="Kim S."/>
            <person name="Heo J."/>
            <person name="Choi H."/>
            <person name="Choi Y."/>
            <person name="Kwon S.-W."/>
            <person name="Kim Y."/>
        </authorList>
    </citation>
    <scope>NUCLEOTIDE SEQUENCE</scope>
    <source>
        <strain evidence="8">KACC 23698</strain>
    </source>
</reference>
<evidence type="ECO:0000259" key="6">
    <source>
        <dbReference type="PROSITE" id="PS50043"/>
    </source>
</evidence>
<evidence type="ECO:0000313" key="8">
    <source>
        <dbReference type="EMBL" id="XBO37974.1"/>
    </source>
</evidence>
<keyword evidence="3" id="KW-0238">DNA-binding</keyword>
<gene>
    <name evidence="8" type="ORF">ABEG18_19975</name>
</gene>
<dbReference type="InterPro" id="IPR000792">
    <property type="entry name" value="Tscrpt_reg_LuxR_C"/>
</dbReference>
<dbReference type="PROSITE" id="PS00622">
    <property type="entry name" value="HTH_LUXR_1"/>
    <property type="match status" value="1"/>
</dbReference>
<dbReference type="CDD" id="cd06170">
    <property type="entry name" value="LuxR_C_like"/>
    <property type="match status" value="1"/>
</dbReference>
<dbReference type="InterPro" id="IPR016032">
    <property type="entry name" value="Sig_transdc_resp-reg_C-effctor"/>
</dbReference>
<dbReference type="Gene3D" id="3.40.50.2300">
    <property type="match status" value="1"/>
</dbReference>